<proteinExistence type="predicted"/>
<feature type="coiled-coil region" evidence="1">
    <location>
        <begin position="90"/>
        <end position="152"/>
    </location>
</feature>
<keyword evidence="1" id="KW-0175">Coiled coil</keyword>
<reference evidence="3 4" key="1">
    <citation type="submission" date="2020-02" db="EMBL/GenBank/DDBJ databases">
        <authorList>
            <person name="Hogendoorn C."/>
        </authorList>
    </citation>
    <scope>NUCLEOTIDE SEQUENCE [LARGE SCALE GENOMIC DNA]</scope>
    <source>
        <strain evidence="3">METHB21</strain>
    </source>
</reference>
<keyword evidence="4" id="KW-1185">Reference proteome</keyword>
<name>A0A8S0YAX5_9GAMM</name>
<dbReference type="Pfam" id="PF00581">
    <property type="entry name" value="Rhodanese"/>
    <property type="match status" value="1"/>
</dbReference>
<accession>A0A8S0YAX5</accession>
<evidence type="ECO:0000313" key="4">
    <source>
        <dbReference type="Proteomes" id="UP000494216"/>
    </source>
</evidence>
<gene>
    <name evidence="3" type="ORF">METHB2_80034</name>
</gene>
<evidence type="ECO:0000259" key="2">
    <source>
        <dbReference type="PROSITE" id="PS50206"/>
    </source>
</evidence>
<dbReference type="InterPro" id="IPR001763">
    <property type="entry name" value="Rhodanese-like_dom"/>
</dbReference>
<protein>
    <submittedName>
        <fullName evidence="3">Rhodanese-like domain-containing protein</fullName>
    </submittedName>
</protein>
<sequence length="153" mass="17440">MQLKTLNREKPVIVVCADGKISEAAAFLLLKHKFNARILKGGMEGIAPDPGNETAHFKIDDGIETLIESGESVALKNRPESDDHSLVAAGSDWENQIKFLKSENENLRKTNRQLTDKYRELTLEKEHIEKRYRILSRQMEKLTQVLERLKAAK</sequence>
<dbReference type="EMBL" id="CADCXN010000113">
    <property type="protein sequence ID" value="CAA9892717.1"/>
    <property type="molecule type" value="Genomic_DNA"/>
</dbReference>
<dbReference type="CDD" id="cd00158">
    <property type="entry name" value="RHOD"/>
    <property type="match status" value="1"/>
</dbReference>
<dbReference type="AlphaFoldDB" id="A0A8S0YAX5"/>
<feature type="domain" description="Rhodanese" evidence="2">
    <location>
        <begin position="2"/>
        <end position="55"/>
    </location>
</feature>
<evidence type="ECO:0000256" key="1">
    <source>
        <dbReference type="SAM" id="Coils"/>
    </source>
</evidence>
<dbReference type="Gene3D" id="3.40.250.10">
    <property type="entry name" value="Rhodanese-like domain"/>
    <property type="match status" value="1"/>
</dbReference>
<dbReference type="InterPro" id="IPR036873">
    <property type="entry name" value="Rhodanese-like_dom_sf"/>
</dbReference>
<comment type="caution">
    <text evidence="3">The sequence shown here is derived from an EMBL/GenBank/DDBJ whole genome shotgun (WGS) entry which is preliminary data.</text>
</comment>
<dbReference type="SUPFAM" id="SSF52821">
    <property type="entry name" value="Rhodanese/Cell cycle control phosphatase"/>
    <property type="match status" value="1"/>
</dbReference>
<organism evidence="3 4">
    <name type="scientific">Candidatus Methylobacter favarea</name>
    <dbReference type="NCBI Taxonomy" id="2707345"/>
    <lineage>
        <taxon>Bacteria</taxon>
        <taxon>Pseudomonadati</taxon>
        <taxon>Pseudomonadota</taxon>
        <taxon>Gammaproteobacteria</taxon>
        <taxon>Methylococcales</taxon>
        <taxon>Methylococcaceae</taxon>
        <taxon>Methylobacter</taxon>
    </lineage>
</organism>
<evidence type="ECO:0000313" key="3">
    <source>
        <dbReference type="EMBL" id="CAA9892717.1"/>
    </source>
</evidence>
<dbReference type="Proteomes" id="UP000494216">
    <property type="component" value="Unassembled WGS sequence"/>
</dbReference>
<dbReference type="PROSITE" id="PS50206">
    <property type="entry name" value="RHODANESE_3"/>
    <property type="match status" value="1"/>
</dbReference>